<proteinExistence type="predicted"/>
<gene>
    <name evidence="1" type="ORF">FYJ83_08775</name>
</gene>
<protein>
    <submittedName>
        <fullName evidence="1">DUF2225 domain-containing protein</fullName>
    </submittedName>
</protein>
<name>A0A6N7XIW9_9FIRM</name>
<dbReference type="Gene3D" id="1.25.40.10">
    <property type="entry name" value="Tetratricopeptide repeat domain"/>
    <property type="match status" value="1"/>
</dbReference>
<accession>A0A6N7XIW9</accession>
<evidence type="ECO:0000313" key="1">
    <source>
        <dbReference type="EMBL" id="MSU01556.1"/>
    </source>
</evidence>
<dbReference type="AlphaFoldDB" id="A0A6N7XIW9"/>
<evidence type="ECO:0000313" key="2">
    <source>
        <dbReference type="Proteomes" id="UP000469523"/>
    </source>
</evidence>
<dbReference type="Pfam" id="PF09986">
    <property type="entry name" value="DUF2225"/>
    <property type="match status" value="1"/>
</dbReference>
<dbReference type="InterPro" id="IPR018708">
    <property type="entry name" value="DUF2225"/>
</dbReference>
<sequence>MSETNELFDKKVNCPICKREFTTKKVRTSRLRLIKRDEDFLNHYSTENPIKYSVFVCPHCGYGALETRFEDIKPSEIEIIRKNISPKWYKRDFGGIRNLEESIETYKLALLAANLINAKKIEIANICLNLGWLYRLSEKNDEEIRFLTLARDTFIDVYNNESLIGTNMDESKLCYLVGELSRRIGEKDKASSWLRICIELPTTKMNPGLDDMAREQWRLVKEME</sequence>
<dbReference type="EMBL" id="VUNQ01000016">
    <property type="protein sequence ID" value="MSU01556.1"/>
    <property type="molecule type" value="Genomic_DNA"/>
</dbReference>
<dbReference type="InterPro" id="IPR011990">
    <property type="entry name" value="TPR-like_helical_dom_sf"/>
</dbReference>
<dbReference type="RefSeq" id="WP_216584974.1">
    <property type="nucleotide sequence ID" value="NZ_JAHLPJ010000001.1"/>
</dbReference>
<keyword evidence="2" id="KW-1185">Reference proteome</keyword>
<dbReference type="Proteomes" id="UP000469523">
    <property type="component" value="Unassembled WGS sequence"/>
</dbReference>
<comment type="caution">
    <text evidence="1">The sequence shown here is derived from an EMBL/GenBank/DDBJ whole genome shotgun (WGS) entry which is preliminary data.</text>
</comment>
<organism evidence="1 2">
    <name type="scientific">Tissierella pigra</name>
    <dbReference type="NCBI Taxonomy" id="2607614"/>
    <lineage>
        <taxon>Bacteria</taxon>
        <taxon>Bacillati</taxon>
        <taxon>Bacillota</taxon>
        <taxon>Tissierellia</taxon>
        <taxon>Tissierellales</taxon>
        <taxon>Tissierellaceae</taxon>
        <taxon>Tissierella</taxon>
    </lineage>
</organism>
<reference evidence="1 2" key="1">
    <citation type="submission" date="2019-09" db="EMBL/GenBank/DDBJ databases">
        <title>In-depth cultivation of the pig gut microbiome towards novel bacterial diversity and tailored functional studies.</title>
        <authorList>
            <person name="Wylensek D."/>
            <person name="Hitch T.C.A."/>
            <person name="Clavel T."/>
        </authorList>
    </citation>
    <scope>NUCLEOTIDE SEQUENCE [LARGE SCALE GENOMIC DNA]</scope>
    <source>
        <strain evidence="1 2">WCA3-693-APC-4?</strain>
    </source>
</reference>